<proteinExistence type="predicted"/>
<evidence type="ECO:0000313" key="2">
    <source>
        <dbReference type="EMBL" id="MCH7414109.1"/>
    </source>
</evidence>
<dbReference type="RefSeq" id="WP_241412410.1">
    <property type="nucleotide sequence ID" value="NZ_JAKZGO010000008.1"/>
</dbReference>
<evidence type="ECO:0000313" key="3">
    <source>
        <dbReference type="Proteomes" id="UP001165430"/>
    </source>
</evidence>
<reference evidence="2" key="1">
    <citation type="submission" date="2022-03" db="EMBL/GenBank/DDBJ databases">
        <title>De novo assembled genomes of Belliella spp. (Cyclobacteriaceae) strains.</title>
        <authorList>
            <person name="Szabo A."/>
            <person name="Korponai K."/>
            <person name="Felfoldi T."/>
        </authorList>
    </citation>
    <scope>NUCLEOTIDE SEQUENCE</scope>
    <source>
        <strain evidence="2">DSM 111903</strain>
    </source>
</reference>
<keyword evidence="1" id="KW-1133">Transmembrane helix</keyword>
<evidence type="ECO:0008006" key="4">
    <source>
        <dbReference type="Google" id="ProtNLM"/>
    </source>
</evidence>
<organism evidence="2 3">
    <name type="scientific">Belliella alkalica</name>
    <dbReference type="NCBI Taxonomy" id="1730871"/>
    <lineage>
        <taxon>Bacteria</taxon>
        <taxon>Pseudomonadati</taxon>
        <taxon>Bacteroidota</taxon>
        <taxon>Cytophagia</taxon>
        <taxon>Cytophagales</taxon>
        <taxon>Cyclobacteriaceae</taxon>
        <taxon>Belliella</taxon>
    </lineage>
</organism>
<comment type="caution">
    <text evidence="2">The sequence shown here is derived from an EMBL/GenBank/DDBJ whole genome shotgun (WGS) entry which is preliminary data.</text>
</comment>
<accession>A0ABS9VCF6</accession>
<keyword evidence="1" id="KW-0472">Membrane</keyword>
<dbReference type="EMBL" id="JAKZGO010000008">
    <property type="protein sequence ID" value="MCH7414109.1"/>
    <property type="molecule type" value="Genomic_DNA"/>
</dbReference>
<sequence length="135" mass="16214">MIEQNYDQGLKDPHTKWAIRFFFLFLFIGFGYVCYKAYIEYTSEVRYTVLQFYERYSDSKRDGMKISYLADGELRYANCFTMECKKIKKGEKRLGYYFIDDPTFYGILYNITVPDSVLVPEEGWKEIPEFLKPKK</sequence>
<name>A0ABS9VCF6_9BACT</name>
<keyword evidence="3" id="KW-1185">Reference proteome</keyword>
<dbReference type="Proteomes" id="UP001165430">
    <property type="component" value="Unassembled WGS sequence"/>
</dbReference>
<evidence type="ECO:0000256" key="1">
    <source>
        <dbReference type="SAM" id="Phobius"/>
    </source>
</evidence>
<feature type="transmembrane region" description="Helical" evidence="1">
    <location>
        <begin position="17"/>
        <end position="35"/>
    </location>
</feature>
<gene>
    <name evidence="2" type="ORF">MM213_11470</name>
</gene>
<keyword evidence="1" id="KW-0812">Transmembrane</keyword>
<protein>
    <recommendedName>
        <fullName evidence="4">DUF4359 domain-containing protein</fullName>
    </recommendedName>
</protein>